<sequence length="96" mass="10682">MDFGFAYHFLNINCMKTYPRKWTRVAMVSTLSACVVSLTVAVSPAHIHGETRTAPPEIPEGWTASVQEKTGADEGVQTRSGANQFFCQYVDPFYCD</sequence>
<comment type="caution">
    <text evidence="1">The sequence shown here is derived from an EMBL/GenBank/DDBJ whole genome shotgun (WGS) entry which is preliminary data.</text>
</comment>
<dbReference type="EMBL" id="BMIS01000007">
    <property type="protein sequence ID" value="GGE71575.1"/>
    <property type="molecule type" value="Genomic_DNA"/>
</dbReference>
<gene>
    <name evidence="1" type="ORF">GCM10011401_18310</name>
</gene>
<dbReference type="Proteomes" id="UP000633136">
    <property type="component" value="Unassembled WGS sequence"/>
</dbReference>
<reference evidence="1" key="1">
    <citation type="journal article" date="2014" name="Int. J. Syst. Evol. Microbiol.">
        <title>Complete genome sequence of Corynebacterium casei LMG S-19264T (=DSM 44701T), isolated from a smear-ripened cheese.</title>
        <authorList>
            <consortium name="US DOE Joint Genome Institute (JGI-PGF)"/>
            <person name="Walter F."/>
            <person name="Albersmeier A."/>
            <person name="Kalinowski J."/>
            <person name="Ruckert C."/>
        </authorList>
    </citation>
    <scope>NUCLEOTIDE SEQUENCE</scope>
    <source>
        <strain evidence="1">CGMCC 1.15388</strain>
    </source>
</reference>
<proteinExistence type="predicted"/>
<dbReference type="AlphaFoldDB" id="A0A917EPJ1"/>
<protein>
    <submittedName>
        <fullName evidence="1">Uncharacterized protein</fullName>
    </submittedName>
</protein>
<evidence type="ECO:0000313" key="2">
    <source>
        <dbReference type="Proteomes" id="UP000633136"/>
    </source>
</evidence>
<evidence type="ECO:0000313" key="1">
    <source>
        <dbReference type="EMBL" id="GGE71575.1"/>
    </source>
</evidence>
<keyword evidence="2" id="KW-1185">Reference proteome</keyword>
<name>A0A917EPJ1_9MICC</name>
<accession>A0A917EPJ1</accession>
<organism evidence="1 2">
    <name type="scientific">Nesterenkonia cremea</name>
    <dbReference type="NCBI Taxonomy" id="1882340"/>
    <lineage>
        <taxon>Bacteria</taxon>
        <taxon>Bacillati</taxon>
        <taxon>Actinomycetota</taxon>
        <taxon>Actinomycetes</taxon>
        <taxon>Micrococcales</taxon>
        <taxon>Micrococcaceae</taxon>
        <taxon>Nesterenkonia</taxon>
    </lineage>
</organism>
<reference evidence="1" key="2">
    <citation type="submission" date="2020-09" db="EMBL/GenBank/DDBJ databases">
        <authorList>
            <person name="Sun Q."/>
            <person name="Zhou Y."/>
        </authorList>
    </citation>
    <scope>NUCLEOTIDE SEQUENCE</scope>
    <source>
        <strain evidence="1">CGMCC 1.15388</strain>
    </source>
</reference>